<comment type="caution">
    <text evidence="4">The sequence shown here is derived from an EMBL/GenBank/DDBJ whole genome shotgun (WGS) entry which is preliminary data.</text>
</comment>
<dbReference type="InterPro" id="IPR029066">
    <property type="entry name" value="PLP-binding_barrel"/>
</dbReference>
<gene>
    <name evidence="4" type="ORF">JIV24_11685</name>
</gene>
<protein>
    <submittedName>
        <fullName evidence="4">Alanine racemase</fullName>
    </submittedName>
</protein>
<dbReference type="Gene3D" id="3.20.20.10">
    <property type="entry name" value="Alanine racemase"/>
    <property type="match status" value="1"/>
</dbReference>
<dbReference type="InterPro" id="IPR001608">
    <property type="entry name" value="Ala_racemase_N"/>
</dbReference>
<comment type="similarity">
    <text evidence="1">Belongs to the DSD1 family.</text>
</comment>
<dbReference type="InterPro" id="IPR042208">
    <property type="entry name" value="D-ser_dehydrat-like_sf"/>
</dbReference>
<dbReference type="SUPFAM" id="SSF51419">
    <property type="entry name" value="PLP-binding barrel"/>
    <property type="match status" value="1"/>
</dbReference>
<dbReference type="InterPro" id="IPR051466">
    <property type="entry name" value="D-amino_acid_metab_enzyme"/>
</dbReference>
<proteinExistence type="inferred from homology"/>
<dbReference type="RefSeq" id="WP_200465224.1">
    <property type="nucleotide sequence ID" value="NZ_JAENRR010000025.1"/>
</dbReference>
<accession>A0ABS1HK68</accession>
<feature type="domain" description="D-serine dehydratase-like" evidence="3">
    <location>
        <begin position="248"/>
        <end position="354"/>
    </location>
</feature>
<reference evidence="4 5" key="1">
    <citation type="submission" date="2021-01" db="EMBL/GenBank/DDBJ databases">
        <title>Carboxyliciviraga sp.nov., isolated from coastal sediments.</title>
        <authorList>
            <person name="Lu D."/>
            <person name="Zhang T."/>
        </authorList>
    </citation>
    <scope>NUCLEOTIDE SEQUENCE [LARGE SCALE GENOMIC DNA]</scope>
    <source>
        <strain evidence="4 5">N1Y132</strain>
    </source>
</reference>
<evidence type="ECO:0000313" key="4">
    <source>
        <dbReference type="EMBL" id="MBK3517996.1"/>
    </source>
</evidence>
<dbReference type="EMBL" id="JAENRR010000025">
    <property type="protein sequence ID" value="MBK3517996.1"/>
    <property type="molecule type" value="Genomic_DNA"/>
</dbReference>
<dbReference type="SMART" id="SM01119">
    <property type="entry name" value="D-ser_dehydrat"/>
    <property type="match status" value="1"/>
</dbReference>
<organism evidence="4 5">
    <name type="scientific">Carboxylicivirga marina</name>
    <dbReference type="NCBI Taxonomy" id="2800988"/>
    <lineage>
        <taxon>Bacteria</taxon>
        <taxon>Pseudomonadati</taxon>
        <taxon>Bacteroidota</taxon>
        <taxon>Bacteroidia</taxon>
        <taxon>Marinilabiliales</taxon>
        <taxon>Marinilabiliaceae</taxon>
        <taxon>Carboxylicivirga</taxon>
    </lineage>
</organism>
<dbReference type="Pfam" id="PF01168">
    <property type="entry name" value="Ala_racemase_N"/>
    <property type="match status" value="1"/>
</dbReference>
<keyword evidence="2" id="KW-0456">Lyase</keyword>
<evidence type="ECO:0000259" key="3">
    <source>
        <dbReference type="SMART" id="SM01119"/>
    </source>
</evidence>
<name>A0ABS1HK68_9BACT</name>
<dbReference type="Gene3D" id="2.40.37.20">
    <property type="entry name" value="D-serine dehydratase-like domain"/>
    <property type="match status" value="1"/>
</dbReference>
<dbReference type="PANTHER" id="PTHR28004:SF2">
    <property type="entry name" value="D-SERINE DEHYDRATASE"/>
    <property type="match status" value="1"/>
</dbReference>
<evidence type="ECO:0000313" key="5">
    <source>
        <dbReference type="Proteomes" id="UP000605676"/>
    </source>
</evidence>
<dbReference type="Proteomes" id="UP000605676">
    <property type="component" value="Unassembled WGS sequence"/>
</dbReference>
<dbReference type="Pfam" id="PF14031">
    <property type="entry name" value="D-ser_dehydrat"/>
    <property type="match status" value="1"/>
</dbReference>
<evidence type="ECO:0000256" key="1">
    <source>
        <dbReference type="ARBA" id="ARBA00005323"/>
    </source>
</evidence>
<dbReference type="InterPro" id="IPR026956">
    <property type="entry name" value="D-ser_dehydrat-like_dom"/>
</dbReference>
<keyword evidence="5" id="KW-1185">Reference proteome</keyword>
<dbReference type="PANTHER" id="PTHR28004">
    <property type="entry name" value="ZGC:162816-RELATED"/>
    <property type="match status" value="1"/>
</dbReference>
<evidence type="ECO:0000256" key="2">
    <source>
        <dbReference type="ARBA" id="ARBA00023239"/>
    </source>
</evidence>
<sequence>MMLTQPTLLLDKAKCLANIERMATKAKNANVLFRPHFKTHQSAEVGSWFRDYEVECITVSSVKMAVYFANNGWTDITIAFPANILEWSTINKLAGRINLNIVVESIETIQALEKQLSNPVGIYIKTDTGYGRTGVNAENYETMQMLLSKLKTCKNLIFIGFLCHAGHTYNTISNDEVGQIMESSRQQLLALKTFMANDFPLIQLSYGDTPSCSQFDNFEGFDEIRPGNFAFYDNMQAHLGSCHLNDIAVAMACPVVAKHAERLEIIIHGGAVHFSKDQISINGKPQFGTVIKLDGLNWDTNHKIGHIAKLSQEHGIIKVPTDQFEQINIGDMLAILPVHSCLTSNLMGEYLTTEGKRISML</sequence>